<dbReference type="Gene3D" id="3.30.200.20">
    <property type="entry name" value="Phosphorylase Kinase, domain 1"/>
    <property type="match status" value="1"/>
</dbReference>
<name>A0ABQ9V2J8_SAGOE</name>
<accession>A0ABQ9V2J8</accession>
<keyword evidence="2" id="KW-1185">Reference proteome</keyword>
<dbReference type="Proteomes" id="UP001266305">
    <property type="component" value="Unassembled WGS sequence"/>
</dbReference>
<reference evidence="1 2" key="1">
    <citation type="submission" date="2023-05" db="EMBL/GenBank/DDBJ databases">
        <title>B98-5 Cell Line De Novo Hybrid Assembly: An Optical Mapping Approach.</title>
        <authorList>
            <person name="Kananen K."/>
            <person name="Auerbach J.A."/>
            <person name="Kautto E."/>
            <person name="Blachly J.S."/>
        </authorList>
    </citation>
    <scope>NUCLEOTIDE SEQUENCE [LARGE SCALE GENOMIC DNA]</scope>
    <source>
        <strain evidence="1">B95-8</strain>
        <tissue evidence="1">Cell line</tissue>
    </source>
</reference>
<protein>
    <submittedName>
        <fullName evidence="1">Uncharacterized protein</fullName>
    </submittedName>
</protein>
<sequence>MPNFFSLLDEIVGNLGEGTFGKVVECLDHASHVPPIFGLPAISEMNKHPQGLAASYSN</sequence>
<evidence type="ECO:0000313" key="2">
    <source>
        <dbReference type="Proteomes" id="UP001266305"/>
    </source>
</evidence>
<comment type="caution">
    <text evidence="1">The sequence shown here is derived from an EMBL/GenBank/DDBJ whole genome shotgun (WGS) entry which is preliminary data.</text>
</comment>
<dbReference type="EMBL" id="JASSZA010000008">
    <property type="protein sequence ID" value="KAK2103345.1"/>
    <property type="molecule type" value="Genomic_DNA"/>
</dbReference>
<evidence type="ECO:0000313" key="1">
    <source>
        <dbReference type="EMBL" id="KAK2103345.1"/>
    </source>
</evidence>
<proteinExistence type="predicted"/>
<organism evidence="1 2">
    <name type="scientific">Saguinus oedipus</name>
    <name type="common">Cotton-top tamarin</name>
    <name type="synonym">Oedipomidas oedipus</name>
    <dbReference type="NCBI Taxonomy" id="9490"/>
    <lineage>
        <taxon>Eukaryota</taxon>
        <taxon>Metazoa</taxon>
        <taxon>Chordata</taxon>
        <taxon>Craniata</taxon>
        <taxon>Vertebrata</taxon>
        <taxon>Euteleostomi</taxon>
        <taxon>Mammalia</taxon>
        <taxon>Eutheria</taxon>
        <taxon>Euarchontoglires</taxon>
        <taxon>Primates</taxon>
        <taxon>Haplorrhini</taxon>
        <taxon>Platyrrhini</taxon>
        <taxon>Cebidae</taxon>
        <taxon>Callitrichinae</taxon>
        <taxon>Saguinus</taxon>
    </lineage>
</organism>
<gene>
    <name evidence="1" type="ORF">P7K49_017201</name>
</gene>